<evidence type="ECO:0000256" key="15">
    <source>
        <dbReference type="SAM" id="MobiDB-lite"/>
    </source>
</evidence>
<dbReference type="GO" id="GO:1901701">
    <property type="term" value="P:cellular response to oxygen-containing compound"/>
    <property type="evidence" value="ECO:0007669"/>
    <property type="project" value="UniProtKB-ARBA"/>
</dbReference>
<keyword evidence="3 13" id="KW-0813">Transport</keyword>
<comment type="similarity">
    <text evidence="2 13">Belongs to the glutamate-gated ion channel (TC 1.A.10.1) family.</text>
</comment>
<dbReference type="Gene3D" id="3.40.50.2300">
    <property type="match status" value="2"/>
</dbReference>
<dbReference type="PRINTS" id="PR01176">
    <property type="entry name" value="GABABRECEPTR"/>
</dbReference>
<dbReference type="InterPro" id="IPR028082">
    <property type="entry name" value="Peripla_BP_I"/>
</dbReference>
<dbReference type="Pfam" id="PF01094">
    <property type="entry name" value="ANF_receptor"/>
    <property type="match status" value="1"/>
</dbReference>
<dbReference type="InterPro" id="IPR019594">
    <property type="entry name" value="Glu/Gly-bd"/>
</dbReference>
<comment type="function">
    <text evidence="13">Glutamate-gated receptor that probably acts as non-selective cation channel.</text>
</comment>
<dbReference type="PANTHER" id="PTHR18966">
    <property type="entry name" value="IONOTROPIC GLUTAMATE RECEPTOR"/>
    <property type="match status" value="1"/>
</dbReference>
<dbReference type="FunFam" id="3.40.190.10:FF:000175">
    <property type="entry name" value="Glutamate receptor"/>
    <property type="match status" value="1"/>
</dbReference>
<dbReference type="InterPro" id="IPR015683">
    <property type="entry name" value="Ionotropic_Glu_rcpt"/>
</dbReference>
<evidence type="ECO:0000256" key="12">
    <source>
        <dbReference type="ARBA" id="ARBA00023303"/>
    </source>
</evidence>
<keyword evidence="14" id="KW-1015">Disulfide bond</keyword>
<keyword evidence="19" id="KW-1185">Reference proteome</keyword>
<dbReference type="InterPro" id="IPR017103">
    <property type="entry name" value="Iontropic_Glu_rcpt_pln"/>
</dbReference>
<gene>
    <name evidence="18" type="ORF">HPP92_005107</name>
</gene>
<evidence type="ECO:0000256" key="1">
    <source>
        <dbReference type="ARBA" id="ARBA00004141"/>
    </source>
</evidence>
<evidence type="ECO:0000256" key="6">
    <source>
        <dbReference type="ARBA" id="ARBA00022989"/>
    </source>
</evidence>
<organism evidence="18 19">
    <name type="scientific">Vanilla planifolia</name>
    <name type="common">Vanilla</name>
    <dbReference type="NCBI Taxonomy" id="51239"/>
    <lineage>
        <taxon>Eukaryota</taxon>
        <taxon>Viridiplantae</taxon>
        <taxon>Streptophyta</taxon>
        <taxon>Embryophyta</taxon>
        <taxon>Tracheophyta</taxon>
        <taxon>Spermatophyta</taxon>
        <taxon>Magnoliopsida</taxon>
        <taxon>Liliopsida</taxon>
        <taxon>Asparagales</taxon>
        <taxon>Orchidaceae</taxon>
        <taxon>Vanilloideae</taxon>
        <taxon>Vanilleae</taxon>
        <taxon>Vanilla</taxon>
    </lineage>
</organism>
<keyword evidence="10" id="KW-0325">Glycoprotein</keyword>
<dbReference type="InterPro" id="IPR001828">
    <property type="entry name" value="ANF_lig-bd_rcpt"/>
</dbReference>
<protein>
    <recommendedName>
        <fullName evidence="13">Glutamate receptor</fullName>
    </recommendedName>
</protein>
<dbReference type="Pfam" id="PF00060">
    <property type="entry name" value="Lig_chan"/>
    <property type="match status" value="1"/>
</dbReference>
<dbReference type="GO" id="GO:0015276">
    <property type="term" value="F:ligand-gated monoatomic ion channel activity"/>
    <property type="evidence" value="ECO:0007669"/>
    <property type="project" value="InterPro"/>
</dbReference>
<name>A0A835V8S0_VANPL</name>
<evidence type="ECO:0000313" key="18">
    <source>
        <dbReference type="EMBL" id="KAG0491709.1"/>
    </source>
</evidence>
<dbReference type="PIRSF" id="PIRSF037090">
    <property type="entry name" value="Iontro_Glu-like_rcpt_pln"/>
    <property type="match status" value="1"/>
</dbReference>
<evidence type="ECO:0000256" key="8">
    <source>
        <dbReference type="ARBA" id="ARBA00023136"/>
    </source>
</evidence>
<proteinExistence type="inferred from homology"/>
<evidence type="ECO:0000256" key="4">
    <source>
        <dbReference type="ARBA" id="ARBA00022692"/>
    </source>
</evidence>
<dbReference type="AlphaFoldDB" id="A0A835V8S0"/>
<evidence type="ECO:0000256" key="13">
    <source>
        <dbReference type="PIRNR" id="PIRNR037090"/>
    </source>
</evidence>
<dbReference type="Gene3D" id="3.40.190.10">
    <property type="entry name" value="Periplasmic binding protein-like II"/>
    <property type="match status" value="2"/>
</dbReference>
<keyword evidence="12 13" id="KW-0407">Ion channel</keyword>
<evidence type="ECO:0000256" key="16">
    <source>
        <dbReference type="SAM" id="Phobius"/>
    </source>
</evidence>
<evidence type="ECO:0000256" key="5">
    <source>
        <dbReference type="ARBA" id="ARBA00022729"/>
    </source>
</evidence>
<accession>A0A835V8S0</accession>
<keyword evidence="6 16" id="KW-1133">Transmembrane helix</keyword>
<feature type="transmembrane region" description="Helical" evidence="16">
    <location>
        <begin position="615"/>
        <end position="635"/>
    </location>
</feature>
<evidence type="ECO:0000256" key="7">
    <source>
        <dbReference type="ARBA" id="ARBA00023065"/>
    </source>
</evidence>
<feature type="disulfide bond" evidence="14">
    <location>
        <begin position="786"/>
        <end position="840"/>
    </location>
</feature>
<dbReference type="InterPro" id="IPR001320">
    <property type="entry name" value="Iontro_rcpt_C"/>
</dbReference>
<dbReference type="EMBL" id="JADCNL010000002">
    <property type="protein sequence ID" value="KAG0491709.1"/>
    <property type="molecule type" value="Genomic_DNA"/>
</dbReference>
<dbReference type="FunFam" id="1.10.287.70:FF:000037">
    <property type="entry name" value="Glutamate receptor"/>
    <property type="match status" value="1"/>
</dbReference>
<evidence type="ECO:0000259" key="17">
    <source>
        <dbReference type="SMART" id="SM00079"/>
    </source>
</evidence>
<dbReference type="GO" id="GO:0009611">
    <property type="term" value="P:response to wounding"/>
    <property type="evidence" value="ECO:0007669"/>
    <property type="project" value="UniProtKB-ARBA"/>
</dbReference>
<keyword evidence="5" id="KW-0732">Signal</keyword>
<dbReference type="CDD" id="cd19990">
    <property type="entry name" value="PBP1_GABAb_receptor_plant"/>
    <property type="match status" value="1"/>
</dbReference>
<evidence type="ECO:0000256" key="11">
    <source>
        <dbReference type="ARBA" id="ARBA00023286"/>
    </source>
</evidence>
<dbReference type="InterPro" id="IPR044440">
    <property type="entry name" value="GABAb_receptor_plant_PBP1"/>
</dbReference>
<dbReference type="FunFam" id="3.40.50.2300:FF:000081">
    <property type="entry name" value="Glutamate receptor"/>
    <property type="match status" value="1"/>
</dbReference>
<comment type="subcellular location">
    <subcellularLocation>
        <location evidence="1">Membrane</location>
        <topology evidence="1">Multi-pass membrane protein</topology>
    </subcellularLocation>
</comment>
<evidence type="ECO:0000256" key="2">
    <source>
        <dbReference type="ARBA" id="ARBA00008685"/>
    </source>
</evidence>
<dbReference type="FunFam" id="3.40.190.10:FF:000054">
    <property type="entry name" value="Glutamate receptor"/>
    <property type="match status" value="1"/>
</dbReference>
<dbReference type="SMART" id="SM00079">
    <property type="entry name" value="PBPe"/>
    <property type="match status" value="1"/>
</dbReference>
<feature type="region of interest" description="Disordered" evidence="15">
    <location>
        <begin position="924"/>
        <end position="956"/>
    </location>
</feature>
<dbReference type="SUPFAM" id="SSF53850">
    <property type="entry name" value="Periplasmic binding protein-like II"/>
    <property type="match status" value="1"/>
</dbReference>
<keyword evidence="11 13" id="KW-1071">Ligand-gated ion channel</keyword>
<dbReference type="OrthoDB" id="10056939at2759"/>
<dbReference type="CDD" id="cd13686">
    <property type="entry name" value="GluR_Plant"/>
    <property type="match status" value="1"/>
</dbReference>
<evidence type="ECO:0000256" key="9">
    <source>
        <dbReference type="ARBA" id="ARBA00023170"/>
    </source>
</evidence>
<keyword evidence="4 16" id="KW-0812">Transmembrane</keyword>
<evidence type="ECO:0000256" key="14">
    <source>
        <dbReference type="PIRSR" id="PIRSR037090-50"/>
    </source>
</evidence>
<evidence type="ECO:0000256" key="3">
    <source>
        <dbReference type="ARBA" id="ARBA00022448"/>
    </source>
</evidence>
<evidence type="ECO:0000256" key="10">
    <source>
        <dbReference type="ARBA" id="ARBA00023180"/>
    </source>
</evidence>
<feature type="transmembrane region" description="Helical" evidence="16">
    <location>
        <begin position="677"/>
        <end position="701"/>
    </location>
</feature>
<reference evidence="18 19" key="1">
    <citation type="journal article" date="2020" name="Nat. Food">
        <title>A phased Vanilla planifolia genome enables genetic improvement of flavour and production.</title>
        <authorList>
            <person name="Hasing T."/>
            <person name="Tang H."/>
            <person name="Brym M."/>
            <person name="Khazi F."/>
            <person name="Huang T."/>
            <person name="Chambers A.H."/>
        </authorList>
    </citation>
    <scope>NUCLEOTIDE SEQUENCE [LARGE SCALE GENOMIC DNA]</scope>
    <source>
        <tissue evidence="18">Leaf</tissue>
    </source>
</reference>
<keyword evidence="7 13" id="KW-0406">Ion transport</keyword>
<dbReference type="GO" id="GO:0016020">
    <property type="term" value="C:membrane"/>
    <property type="evidence" value="ECO:0007669"/>
    <property type="project" value="UniProtKB-SubCell"/>
</dbReference>
<sequence>MEAFHIGIKTLLFSRYGYHHPKSDSNMKLVHLAFVVIYHCFFARGVCKDNSSRPHTINIGAIFAFNSTIGKVAQVAIDAAVNDINSDPNILQGSELMVHHADSNCDAFTGMVEALQFMETDVAAIIGPQSSVVAHVVTPIANELQVPLLAFAATDPALSLLQYPFFVRTTLSDEFQMIAIAELIDYFQWREVSVIFTDDDYGRSGVAVLNEKLAEKHCKISYKAALPSQPDRMDISDLLVRMALMESKVIVIHTSTASGLEVFSVAHYLGMTITGYVWIATDWLSSLLDSFSPLNLETMEAMQGALSLRQHAADTPRKRDLLSRWNKLAKGNAAATSRLNSYGLYAYDSVWTVAYALNSFFDDGGTITFSNDTRMRDAASGNLNLETLNVFVEGSLLLKKIRSTAFEGVTGSFQFDFDGNIIHPAYDILNILGTGSRKIGYWSNQFGLSVESPETLYANRKNNSTANQSLYDVIWPGQTTMIPRGWMFPNTGLELKVGVPNRASFTEFVSKAKGSDMMKGYCLDVFTSAINLLPYPVPYKFIPFGNGYDNPNYTELVEKVALNDFDAAVGDIAIVTDRTRMVDFTQPYIESGIVILTLVKEHESSAWAFLQPFTLEMWCVTATFFIFTGVVIWILEHRINDEFRGPPKKQLVTIFWFSFLTFFFAHRETTISTLGRLVLIVWLFVVYIIQSSYTASLTSILTVRQLRSPITGVDSIINSNDPIGYQVGSFIEKYLTEDLRISSSRLRALHNSSEYAMSLQLGPAKGGVSAIVDERPYVELFLSTNCNYAIAGSDLTRAGWGFAFPRDSPLAVDMSTAMLKLSESGELQRIHEKWLTRSSCLDETREIESSRLQLQSFWGMFAICGFACFLALLIHFVTIIYQFVTHFPQEELDTPEPSSRSGGSRSSRILQSFLSFADNKVEDLRTRSKSGHGLSAKRNDVVASEDSTPAKEQDVE</sequence>
<feature type="transmembrane region" description="Helical" evidence="16">
    <location>
        <begin position="857"/>
        <end position="884"/>
    </location>
</feature>
<keyword evidence="8 13" id="KW-0472">Membrane</keyword>
<comment type="caution">
    <text evidence="18">The sequence shown here is derived from an EMBL/GenBank/DDBJ whole genome shotgun (WGS) entry which is preliminary data.</text>
</comment>
<keyword evidence="9 13" id="KW-0675">Receptor</keyword>
<dbReference type="SUPFAM" id="SSF53822">
    <property type="entry name" value="Periplasmic binding protein-like I"/>
    <property type="match status" value="1"/>
</dbReference>
<feature type="domain" description="Ionotropic glutamate receptor C-terminal" evidence="17">
    <location>
        <begin position="496"/>
        <end position="837"/>
    </location>
</feature>
<dbReference type="Proteomes" id="UP000636800">
    <property type="component" value="Chromosome 2"/>
</dbReference>
<dbReference type="Gene3D" id="1.10.287.70">
    <property type="match status" value="1"/>
</dbReference>
<dbReference type="Pfam" id="PF10613">
    <property type="entry name" value="Lig_chan-Glu_bd"/>
    <property type="match status" value="1"/>
</dbReference>
<dbReference type="GO" id="GO:0007165">
    <property type="term" value="P:signal transduction"/>
    <property type="evidence" value="ECO:0007669"/>
    <property type="project" value="UniProtKB-ARBA"/>
</dbReference>
<evidence type="ECO:0000313" key="19">
    <source>
        <dbReference type="Proteomes" id="UP000636800"/>
    </source>
</evidence>
<feature type="transmembrane region" description="Helical" evidence="16">
    <location>
        <begin position="647"/>
        <end position="665"/>
    </location>
</feature>